<dbReference type="PANTHER" id="PTHR34039">
    <property type="entry name" value="UPF0102 PROTEIN YRAN"/>
    <property type="match status" value="1"/>
</dbReference>
<dbReference type="Pfam" id="PF02021">
    <property type="entry name" value="UPF0102"/>
    <property type="match status" value="1"/>
</dbReference>
<evidence type="ECO:0000256" key="2">
    <source>
        <dbReference type="HAMAP-Rule" id="MF_00048"/>
    </source>
</evidence>
<reference evidence="3 4" key="1">
    <citation type="submission" date="2016-10" db="EMBL/GenBank/DDBJ databases">
        <authorList>
            <person name="de Groot N.N."/>
        </authorList>
    </citation>
    <scope>NUCLEOTIDE SEQUENCE [LARGE SCALE GENOMIC DNA]</scope>
    <source>
        <strain evidence="4">E92,LMG 26720,CCM 7988</strain>
    </source>
</reference>
<sequence>MPKHLDTGKLGEDLAERFLLEKGYQIIKRNYFYEKAEIDLITLKDKFLVFVEVKSLHNTSFGMPEDSVNKRKIQLILKAAENYIFENDWKGEIRFDIISIIFKKGDFEIMHFEDAFY</sequence>
<dbReference type="EMBL" id="FOXH01000012">
    <property type="protein sequence ID" value="SFQ22561.1"/>
    <property type="molecule type" value="Genomic_DNA"/>
</dbReference>
<dbReference type="InterPro" id="IPR003509">
    <property type="entry name" value="UPF0102_YraN-like"/>
</dbReference>
<dbReference type="HAMAP" id="MF_00048">
    <property type="entry name" value="UPF0102"/>
    <property type="match status" value="1"/>
</dbReference>
<dbReference type="CDD" id="cd20736">
    <property type="entry name" value="PoNe_Nuclease"/>
    <property type="match status" value="1"/>
</dbReference>
<evidence type="ECO:0000313" key="3">
    <source>
        <dbReference type="EMBL" id="SFQ22561.1"/>
    </source>
</evidence>
<dbReference type="Proteomes" id="UP000199306">
    <property type="component" value="Unassembled WGS sequence"/>
</dbReference>
<dbReference type="Gene3D" id="3.40.1350.10">
    <property type="match status" value="1"/>
</dbReference>
<keyword evidence="3" id="KW-0255">Endonuclease</keyword>
<dbReference type="GO" id="GO:0003676">
    <property type="term" value="F:nucleic acid binding"/>
    <property type="evidence" value="ECO:0007669"/>
    <property type="project" value="InterPro"/>
</dbReference>
<dbReference type="SUPFAM" id="SSF52980">
    <property type="entry name" value="Restriction endonuclease-like"/>
    <property type="match status" value="1"/>
</dbReference>
<dbReference type="OrthoDB" id="9802516at2"/>
<proteinExistence type="inferred from homology"/>
<keyword evidence="3" id="KW-0378">Hydrolase</keyword>
<dbReference type="STRING" id="1079859.SAMN04515674_112148"/>
<comment type="similarity">
    <text evidence="1 2">Belongs to the UPF0102 family.</text>
</comment>
<name>A0A1I5WSH5_9BACT</name>
<dbReference type="InterPro" id="IPR011335">
    <property type="entry name" value="Restrct_endonuc-II-like"/>
</dbReference>
<dbReference type="InterPro" id="IPR011856">
    <property type="entry name" value="tRNA_endonuc-like_dom_sf"/>
</dbReference>
<dbReference type="RefSeq" id="WP_092018685.1">
    <property type="nucleotide sequence ID" value="NZ_FOXH01000012.1"/>
</dbReference>
<organism evidence="3 4">
    <name type="scientific">Pseudarcicella hirudinis</name>
    <dbReference type="NCBI Taxonomy" id="1079859"/>
    <lineage>
        <taxon>Bacteria</taxon>
        <taxon>Pseudomonadati</taxon>
        <taxon>Bacteroidota</taxon>
        <taxon>Cytophagia</taxon>
        <taxon>Cytophagales</taxon>
        <taxon>Flectobacillaceae</taxon>
        <taxon>Pseudarcicella</taxon>
    </lineage>
</organism>
<keyword evidence="4" id="KW-1185">Reference proteome</keyword>
<accession>A0A1I5WSH5</accession>
<evidence type="ECO:0000256" key="1">
    <source>
        <dbReference type="ARBA" id="ARBA00006738"/>
    </source>
</evidence>
<evidence type="ECO:0000313" key="4">
    <source>
        <dbReference type="Proteomes" id="UP000199306"/>
    </source>
</evidence>
<dbReference type="PANTHER" id="PTHR34039:SF1">
    <property type="entry name" value="UPF0102 PROTEIN YRAN"/>
    <property type="match status" value="1"/>
</dbReference>
<dbReference type="GO" id="GO:0004519">
    <property type="term" value="F:endonuclease activity"/>
    <property type="evidence" value="ECO:0007669"/>
    <property type="project" value="UniProtKB-KW"/>
</dbReference>
<protein>
    <recommendedName>
        <fullName evidence="2">UPF0102 protein SAMN04515674_112148</fullName>
    </recommendedName>
</protein>
<keyword evidence="3" id="KW-0540">Nuclease</keyword>
<dbReference type="AlphaFoldDB" id="A0A1I5WSH5"/>
<gene>
    <name evidence="3" type="ORF">SAMN04515674_112148</name>
</gene>